<dbReference type="SMART" id="SM00304">
    <property type="entry name" value="HAMP"/>
    <property type="match status" value="1"/>
</dbReference>
<organism evidence="14 15">
    <name type="scientific">Cellulomonas wangleii</name>
    <dbReference type="NCBI Taxonomy" id="2816956"/>
    <lineage>
        <taxon>Bacteria</taxon>
        <taxon>Bacillati</taxon>
        <taxon>Actinomycetota</taxon>
        <taxon>Actinomycetes</taxon>
        <taxon>Micrococcales</taxon>
        <taxon>Cellulomonadaceae</taxon>
        <taxon>Cellulomonas</taxon>
    </lineage>
</organism>
<dbReference type="PANTHER" id="PTHR45436">
    <property type="entry name" value="SENSOR HISTIDINE KINASE YKOH"/>
    <property type="match status" value="1"/>
</dbReference>
<keyword evidence="6 11" id="KW-0812">Transmembrane</keyword>
<comment type="catalytic activity">
    <reaction evidence="1">
        <text>ATP + protein L-histidine = ADP + protein N-phospho-L-histidine.</text>
        <dbReference type="EC" id="2.7.13.3"/>
    </reaction>
</comment>
<evidence type="ECO:0000259" key="13">
    <source>
        <dbReference type="PROSITE" id="PS50885"/>
    </source>
</evidence>
<keyword evidence="7 14" id="KW-0418">Kinase</keyword>
<evidence type="ECO:0000256" key="9">
    <source>
        <dbReference type="ARBA" id="ARBA00023012"/>
    </source>
</evidence>
<protein>
    <recommendedName>
        <fullName evidence="3">histidine kinase</fullName>
        <ecNumber evidence="3">2.7.13.3</ecNumber>
    </recommendedName>
</protein>
<dbReference type="PRINTS" id="PR00344">
    <property type="entry name" value="BCTRLSENSOR"/>
</dbReference>
<dbReference type="RefSeq" id="WP_207340678.1">
    <property type="nucleotide sequence ID" value="NZ_CP074405.1"/>
</dbReference>
<dbReference type="Gene3D" id="3.30.565.10">
    <property type="entry name" value="Histidine kinase-like ATPase, C-terminal domain"/>
    <property type="match status" value="1"/>
</dbReference>
<dbReference type="InterPro" id="IPR004358">
    <property type="entry name" value="Sig_transdc_His_kin-like_C"/>
</dbReference>
<keyword evidence="8 11" id="KW-1133">Transmembrane helix</keyword>
<dbReference type="PROSITE" id="PS50109">
    <property type="entry name" value="HIS_KIN"/>
    <property type="match status" value="1"/>
</dbReference>
<evidence type="ECO:0000256" key="6">
    <source>
        <dbReference type="ARBA" id="ARBA00022692"/>
    </source>
</evidence>
<keyword evidence="4" id="KW-0597">Phosphoprotein</keyword>
<dbReference type="InterPro" id="IPR005467">
    <property type="entry name" value="His_kinase_dom"/>
</dbReference>
<feature type="transmembrane region" description="Helical" evidence="11">
    <location>
        <begin position="27"/>
        <end position="50"/>
    </location>
</feature>
<dbReference type="Proteomes" id="UP000677804">
    <property type="component" value="Chromosome"/>
</dbReference>
<dbReference type="PROSITE" id="PS50885">
    <property type="entry name" value="HAMP"/>
    <property type="match status" value="1"/>
</dbReference>
<dbReference type="InterPro" id="IPR036097">
    <property type="entry name" value="HisK_dim/P_sf"/>
</dbReference>
<feature type="domain" description="HAMP" evidence="13">
    <location>
        <begin position="200"/>
        <end position="253"/>
    </location>
</feature>
<evidence type="ECO:0000313" key="14">
    <source>
        <dbReference type="EMBL" id="QVI63520.1"/>
    </source>
</evidence>
<dbReference type="CDD" id="cd00075">
    <property type="entry name" value="HATPase"/>
    <property type="match status" value="1"/>
</dbReference>
<gene>
    <name evidence="14" type="ORF">KG103_06550</name>
</gene>
<dbReference type="InterPro" id="IPR036890">
    <property type="entry name" value="HATPase_C_sf"/>
</dbReference>
<name>A0ABX8D9N2_9CELL</name>
<dbReference type="CDD" id="cd06225">
    <property type="entry name" value="HAMP"/>
    <property type="match status" value="1"/>
</dbReference>
<dbReference type="Gene3D" id="1.10.287.130">
    <property type="match status" value="1"/>
</dbReference>
<dbReference type="SUPFAM" id="SSF55874">
    <property type="entry name" value="ATPase domain of HSP90 chaperone/DNA topoisomerase II/histidine kinase"/>
    <property type="match status" value="1"/>
</dbReference>
<dbReference type="SMART" id="SM00388">
    <property type="entry name" value="HisKA"/>
    <property type="match status" value="1"/>
</dbReference>
<comment type="subcellular location">
    <subcellularLocation>
        <location evidence="2">Cell membrane</location>
    </subcellularLocation>
</comment>
<dbReference type="CDD" id="cd00082">
    <property type="entry name" value="HisKA"/>
    <property type="match status" value="1"/>
</dbReference>
<dbReference type="EMBL" id="CP074405">
    <property type="protein sequence ID" value="QVI63520.1"/>
    <property type="molecule type" value="Genomic_DNA"/>
</dbReference>
<feature type="domain" description="Histidine kinase" evidence="12">
    <location>
        <begin position="261"/>
        <end position="469"/>
    </location>
</feature>
<evidence type="ECO:0000256" key="10">
    <source>
        <dbReference type="ARBA" id="ARBA00023136"/>
    </source>
</evidence>
<keyword evidence="5" id="KW-0808">Transferase</keyword>
<accession>A0ABX8D9N2</accession>
<evidence type="ECO:0000256" key="8">
    <source>
        <dbReference type="ARBA" id="ARBA00022989"/>
    </source>
</evidence>
<keyword evidence="10 11" id="KW-0472">Membrane</keyword>
<dbReference type="InterPro" id="IPR003594">
    <property type="entry name" value="HATPase_dom"/>
</dbReference>
<evidence type="ECO:0000256" key="11">
    <source>
        <dbReference type="SAM" id="Phobius"/>
    </source>
</evidence>
<dbReference type="InterPro" id="IPR050428">
    <property type="entry name" value="TCS_sensor_his_kinase"/>
</dbReference>
<evidence type="ECO:0000256" key="1">
    <source>
        <dbReference type="ARBA" id="ARBA00000085"/>
    </source>
</evidence>
<dbReference type="Gene3D" id="6.10.340.10">
    <property type="match status" value="1"/>
</dbReference>
<keyword evidence="9" id="KW-0902">Two-component regulatory system</keyword>
<dbReference type="Pfam" id="PF02518">
    <property type="entry name" value="HATPase_c"/>
    <property type="match status" value="1"/>
</dbReference>
<reference evidence="14 15" key="1">
    <citation type="submission" date="2021-05" db="EMBL/GenBank/DDBJ databases">
        <title>Novel species in genus Cellulomonas.</title>
        <authorList>
            <person name="Zhang G."/>
        </authorList>
    </citation>
    <scope>NUCLEOTIDE SEQUENCE [LARGE SCALE GENOMIC DNA]</scope>
    <source>
        <strain evidence="15">zg-ZUI222</strain>
    </source>
</reference>
<evidence type="ECO:0000256" key="4">
    <source>
        <dbReference type="ARBA" id="ARBA00022553"/>
    </source>
</evidence>
<feature type="transmembrane region" description="Helical" evidence="11">
    <location>
        <begin position="178"/>
        <end position="199"/>
    </location>
</feature>
<dbReference type="GO" id="GO:0016301">
    <property type="term" value="F:kinase activity"/>
    <property type="evidence" value="ECO:0007669"/>
    <property type="project" value="UniProtKB-KW"/>
</dbReference>
<proteinExistence type="predicted"/>
<keyword evidence="15" id="KW-1185">Reference proteome</keyword>
<evidence type="ECO:0000256" key="3">
    <source>
        <dbReference type="ARBA" id="ARBA00012438"/>
    </source>
</evidence>
<evidence type="ECO:0000313" key="15">
    <source>
        <dbReference type="Proteomes" id="UP000677804"/>
    </source>
</evidence>
<evidence type="ECO:0000256" key="2">
    <source>
        <dbReference type="ARBA" id="ARBA00004236"/>
    </source>
</evidence>
<evidence type="ECO:0000256" key="5">
    <source>
        <dbReference type="ARBA" id="ARBA00022679"/>
    </source>
</evidence>
<sequence length="469" mass="48030">MTGPGAGASRTGPRGPRRRALSLRARLTLVATLAVAVVLVAGALALSAALGTARTAALDDVVRERSQTLAALVADDRVPDALPVRQPGEVAQLLDASGRVLATSATASRTLPVVDPATLAAWRERAGDDVLVVGTDAGAYDEVARAAVRAVTWRGEPATLVTTVPATDVQGVLRALRVALLLVVPVLTVGFAVVLWTVLGRALAPVEQLRAAADRVALAGGPGALPVPPVDDELAALARTLNSMLDRLEVAAARQRTFVADAAHELRSPVAAARAAVEVAAAHPGAYPVDDLVADLTPQVARMQTLVDDLLVLARVGASDAPREPVDLAAVAADVAAGLATAARERDVRVDVHGAGTATATVEGATRVLRNLVANAVRHARSRVTVTVAPGPGVVRVLVDDDGTGIAPADRERVFERFVRLDEARERDAGGAGLGLAIAREVARDLGGDVRVADAPGAGTRTVLELPAG</sequence>
<dbReference type="Pfam" id="PF00512">
    <property type="entry name" value="HisKA"/>
    <property type="match status" value="1"/>
</dbReference>
<evidence type="ECO:0000259" key="12">
    <source>
        <dbReference type="PROSITE" id="PS50109"/>
    </source>
</evidence>
<dbReference type="Pfam" id="PF00672">
    <property type="entry name" value="HAMP"/>
    <property type="match status" value="1"/>
</dbReference>
<dbReference type="InterPro" id="IPR003660">
    <property type="entry name" value="HAMP_dom"/>
</dbReference>
<dbReference type="EC" id="2.7.13.3" evidence="3"/>
<dbReference type="PANTHER" id="PTHR45436:SF5">
    <property type="entry name" value="SENSOR HISTIDINE KINASE TRCS"/>
    <property type="match status" value="1"/>
</dbReference>
<dbReference type="SMART" id="SM00387">
    <property type="entry name" value="HATPase_c"/>
    <property type="match status" value="1"/>
</dbReference>
<dbReference type="SUPFAM" id="SSF47384">
    <property type="entry name" value="Homodimeric domain of signal transducing histidine kinase"/>
    <property type="match status" value="1"/>
</dbReference>
<dbReference type="InterPro" id="IPR003661">
    <property type="entry name" value="HisK_dim/P_dom"/>
</dbReference>
<evidence type="ECO:0000256" key="7">
    <source>
        <dbReference type="ARBA" id="ARBA00022777"/>
    </source>
</evidence>